<protein>
    <submittedName>
        <fullName evidence="1">Uncharacterized protein</fullName>
    </submittedName>
</protein>
<dbReference type="EMBL" id="HG737072">
    <property type="protein sequence ID" value="CDJ36839.1"/>
    <property type="molecule type" value="Genomic_DNA"/>
</dbReference>
<name>U6KFZ3_9EIME</name>
<dbReference type="Proteomes" id="UP000030744">
    <property type="component" value="Unassembled WGS sequence"/>
</dbReference>
<gene>
    <name evidence="1" type="ORF">EMH_0097220</name>
</gene>
<sequence>MPPSSLRPIRLATVMRGLYAYLQNGAYFYPYDGPKRNTSTTFETLQLAASGPMWKCFLFAKAPNVNEPMRAPNPATGLPLKRILPVQKTDDVAKPKKAQSLHRFTATLEGILRNAAITSHADPVGNRHTLPIYAYRRTDLINQGDRPNRNLSANIKTMQLAS</sequence>
<organism evidence="1 2">
    <name type="scientific">Eimeria mitis</name>
    <dbReference type="NCBI Taxonomy" id="44415"/>
    <lineage>
        <taxon>Eukaryota</taxon>
        <taxon>Sar</taxon>
        <taxon>Alveolata</taxon>
        <taxon>Apicomplexa</taxon>
        <taxon>Conoidasida</taxon>
        <taxon>Coccidia</taxon>
        <taxon>Eucoccidiorida</taxon>
        <taxon>Eimeriorina</taxon>
        <taxon>Eimeriidae</taxon>
        <taxon>Eimeria</taxon>
    </lineage>
</organism>
<accession>U6KFZ3</accession>
<dbReference type="GeneID" id="60404755"/>
<dbReference type="RefSeq" id="XP_037879127.1">
    <property type="nucleotide sequence ID" value="XM_038023273.1"/>
</dbReference>
<dbReference type="VEuPathDB" id="ToxoDB:EMH_0097220"/>
<proteinExistence type="predicted"/>
<keyword evidence="2" id="KW-1185">Reference proteome</keyword>
<reference evidence="1" key="2">
    <citation type="submission" date="2013-10" db="EMBL/GenBank/DDBJ databases">
        <authorList>
            <person name="Aslett M."/>
        </authorList>
    </citation>
    <scope>NUCLEOTIDE SEQUENCE [LARGE SCALE GENOMIC DNA]</scope>
    <source>
        <strain evidence="1">Houghton</strain>
    </source>
</reference>
<evidence type="ECO:0000313" key="1">
    <source>
        <dbReference type="EMBL" id="CDJ36839.1"/>
    </source>
</evidence>
<reference evidence="1" key="1">
    <citation type="submission" date="2013-10" db="EMBL/GenBank/DDBJ databases">
        <title>Genomic analysis of the causative agents of coccidiosis in chickens.</title>
        <authorList>
            <person name="Reid A.J."/>
            <person name="Blake D."/>
            <person name="Billington K."/>
            <person name="Browne H."/>
            <person name="Dunn M."/>
            <person name="Hung S."/>
            <person name="Kawahara F."/>
            <person name="Miranda-Saavedra D."/>
            <person name="Mourier T."/>
            <person name="Nagra H."/>
            <person name="Otto T.D."/>
            <person name="Rawlings N."/>
            <person name="Sanchez A."/>
            <person name="Sanders M."/>
            <person name="Subramaniam C."/>
            <person name="Tay Y."/>
            <person name="Dear P."/>
            <person name="Doerig C."/>
            <person name="Gruber A."/>
            <person name="Parkinson J."/>
            <person name="Shirley M."/>
            <person name="Wan K.L."/>
            <person name="Berriman M."/>
            <person name="Tomley F."/>
            <person name="Pain A."/>
        </authorList>
    </citation>
    <scope>NUCLEOTIDE SEQUENCE [LARGE SCALE GENOMIC DNA]</scope>
    <source>
        <strain evidence="1">Houghton</strain>
    </source>
</reference>
<evidence type="ECO:0000313" key="2">
    <source>
        <dbReference type="Proteomes" id="UP000030744"/>
    </source>
</evidence>
<dbReference type="AlphaFoldDB" id="U6KFZ3"/>